<gene>
    <name evidence="1" type="ORF">ASZ90_002835</name>
</gene>
<proteinExistence type="predicted"/>
<evidence type="ECO:0000313" key="1">
    <source>
        <dbReference type="EMBL" id="KUG27306.1"/>
    </source>
</evidence>
<reference evidence="1" key="1">
    <citation type="journal article" date="2015" name="Proc. Natl. Acad. Sci. U.S.A.">
        <title>Networks of energetic and metabolic interactions define dynamics in microbial communities.</title>
        <authorList>
            <person name="Embree M."/>
            <person name="Liu J.K."/>
            <person name="Al-Bassam M.M."/>
            <person name="Zengler K."/>
        </authorList>
    </citation>
    <scope>NUCLEOTIDE SEQUENCE</scope>
</reference>
<protein>
    <submittedName>
        <fullName evidence="1">Uncharacterized protein</fullName>
    </submittedName>
</protein>
<accession>A0A0W8G2D3</accession>
<comment type="caution">
    <text evidence="1">The sequence shown here is derived from an EMBL/GenBank/DDBJ whole genome shotgun (WGS) entry which is preliminary data.</text>
</comment>
<organism evidence="1">
    <name type="scientific">hydrocarbon metagenome</name>
    <dbReference type="NCBI Taxonomy" id="938273"/>
    <lineage>
        <taxon>unclassified sequences</taxon>
        <taxon>metagenomes</taxon>
        <taxon>ecological metagenomes</taxon>
    </lineage>
</organism>
<dbReference type="AlphaFoldDB" id="A0A0W8G2D3"/>
<sequence>MREVDGHVGWSCFSCSGAAGRHQAIGVPMFRTGWGFPIRRPRRRHGLGGNGP</sequence>
<dbReference type="EMBL" id="LNQE01000342">
    <property type="protein sequence ID" value="KUG27306.1"/>
    <property type="molecule type" value="Genomic_DNA"/>
</dbReference>
<name>A0A0W8G2D3_9ZZZZ</name>